<feature type="region of interest" description="Disordered" evidence="1">
    <location>
        <begin position="37"/>
        <end position="97"/>
    </location>
</feature>
<evidence type="ECO:0000256" key="1">
    <source>
        <dbReference type="SAM" id="MobiDB-lite"/>
    </source>
</evidence>
<organism evidence="2 3">
    <name type="scientific">Candidatus Scatoplasma merdavium</name>
    <dbReference type="NCBI Taxonomy" id="2840932"/>
    <lineage>
        <taxon>Bacteria</taxon>
        <taxon>Bacillati</taxon>
        <taxon>Bacillota</taxon>
        <taxon>Bacilli</taxon>
        <taxon>Bacillales</taxon>
        <taxon>Candidatus Scatoplasma</taxon>
    </lineage>
</organism>
<comment type="caution">
    <text evidence="2">The sequence shown here is derived from an EMBL/GenBank/DDBJ whole genome shotgun (WGS) entry which is preliminary data.</text>
</comment>
<name>A0A9D9D9Q7_9BACL</name>
<dbReference type="AlphaFoldDB" id="A0A9D9D9Q7"/>
<dbReference type="Proteomes" id="UP000823629">
    <property type="component" value="Unassembled WGS sequence"/>
</dbReference>
<feature type="non-terminal residue" evidence="2">
    <location>
        <position position="1"/>
    </location>
</feature>
<gene>
    <name evidence="2" type="ORF">IAC78_02945</name>
</gene>
<evidence type="ECO:0000313" key="3">
    <source>
        <dbReference type="Proteomes" id="UP000823629"/>
    </source>
</evidence>
<dbReference type="EMBL" id="JADING010000084">
    <property type="protein sequence ID" value="MBO8414417.1"/>
    <property type="molecule type" value="Genomic_DNA"/>
</dbReference>
<sequence length="97" mass="11135">LRERIFDNIFCIAYEDQMLNKMNPMIRTLILRQKAVYDQSEDNDTSSSSDFDSETNDAEGTDSQSGKKGEYDPNSGVIDFTKDEKNDSNEEDHREGK</sequence>
<feature type="compositionally biased region" description="Acidic residues" evidence="1">
    <location>
        <begin position="51"/>
        <end position="60"/>
    </location>
</feature>
<reference evidence="2" key="2">
    <citation type="journal article" date="2021" name="PeerJ">
        <title>Extensive microbial diversity within the chicken gut microbiome revealed by metagenomics and culture.</title>
        <authorList>
            <person name="Gilroy R."/>
            <person name="Ravi A."/>
            <person name="Getino M."/>
            <person name="Pursley I."/>
            <person name="Horton D.L."/>
            <person name="Alikhan N.F."/>
            <person name="Baker D."/>
            <person name="Gharbi K."/>
            <person name="Hall N."/>
            <person name="Watson M."/>
            <person name="Adriaenssens E.M."/>
            <person name="Foster-Nyarko E."/>
            <person name="Jarju S."/>
            <person name="Secka A."/>
            <person name="Antonio M."/>
            <person name="Oren A."/>
            <person name="Chaudhuri R.R."/>
            <person name="La Ragione R."/>
            <person name="Hildebrand F."/>
            <person name="Pallen M.J."/>
        </authorList>
    </citation>
    <scope>NUCLEOTIDE SEQUENCE</scope>
    <source>
        <strain evidence="2">1748</strain>
    </source>
</reference>
<protein>
    <submittedName>
        <fullName evidence="2">Uncharacterized protein</fullName>
    </submittedName>
</protein>
<proteinExistence type="predicted"/>
<evidence type="ECO:0000313" key="2">
    <source>
        <dbReference type="EMBL" id="MBO8414417.1"/>
    </source>
</evidence>
<accession>A0A9D9D9Q7</accession>
<reference evidence="2" key="1">
    <citation type="submission" date="2020-10" db="EMBL/GenBank/DDBJ databases">
        <authorList>
            <person name="Gilroy R."/>
        </authorList>
    </citation>
    <scope>NUCLEOTIDE SEQUENCE</scope>
    <source>
        <strain evidence="2">1748</strain>
    </source>
</reference>
<feature type="compositionally biased region" description="Basic and acidic residues" evidence="1">
    <location>
        <begin position="80"/>
        <end position="97"/>
    </location>
</feature>